<comment type="caution">
    <text evidence="3">The sequence shown here is derived from an EMBL/GenBank/DDBJ whole genome shotgun (WGS) entry which is preliminary data.</text>
</comment>
<keyword evidence="1" id="KW-0378">Hydrolase</keyword>
<dbReference type="AlphaFoldDB" id="A0A2P4XSC6"/>
<name>A0A2P4XSC6_9STRA</name>
<dbReference type="EMBL" id="NCKW01008205">
    <property type="protein sequence ID" value="POM68453.1"/>
    <property type="molecule type" value="Genomic_DNA"/>
</dbReference>
<evidence type="ECO:0000313" key="4">
    <source>
        <dbReference type="Proteomes" id="UP000237271"/>
    </source>
</evidence>
<dbReference type="OrthoDB" id="155976at2759"/>
<dbReference type="SUPFAM" id="SSF53474">
    <property type="entry name" value="alpha/beta-Hydrolases"/>
    <property type="match status" value="1"/>
</dbReference>
<gene>
    <name evidence="3" type="ORF">PHPALM_15389</name>
</gene>
<dbReference type="GO" id="GO:0005764">
    <property type="term" value="C:lysosome"/>
    <property type="evidence" value="ECO:0007669"/>
    <property type="project" value="TreeGrafter"/>
</dbReference>
<reference evidence="3 4" key="1">
    <citation type="journal article" date="2017" name="Genome Biol. Evol.">
        <title>Phytophthora megakarya and P. palmivora, closely related causal agents of cacao black pod rot, underwent increases in genome sizes and gene numbers by different mechanisms.</title>
        <authorList>
            <person name="Ali S.S."/>
            <person name="Shao J."/>
            <person name="Lary D.J."/>
            <person name="Kronmiller B."/>
            <person name="Shen D."/>
            <person name="Strem M.D."/>
            <person name="Amoako-Attah I."/>
            <person name="Akrofi A.Y."/>
            <person name="Begoude B.A."/>
            <person name="Ten Hoopen G.M."/>
            <person name="Coulibaly K."/>
            <person name="Kebe B.I."/>
            <person name="Melnick R.L."/>
            <person name="Guiltinan M.J."/>
            <person name="Tyler B.M."/>
            <person name="Meinhardt L.W."/>
            <person name="Bailey B.A."/>
        </authorList>
    </citation>
    <scope>NUCLEOTIDE SEQUENCE [LARGE SCALE GENOMIC DNA]</scope>
    <source>
        <strain evidence="4">sbr112.9</strain>
    </source>
</reference>
<accession>A0A2P4XSC6</accession>
<dbReference type="Gene3D" id="3.40.50.1820">
    <property type="entry name" value="alpha/beta hydrolase"/>
    <property type="match status" value="1"/>
</dbReference>
<dbReference type="Proteomes" id="UP000237271">
    <property type="component" value="Unassembled WGS sequence"/>
</dbReference>
<dbReference type="InterPro" id="IPR029058">
    <property type="entry name" value="AB_hydrolase_fold"/>
</dbReference>
<evidence type="ECO:0008006" key="5">
    <source>
        <dbReference type="Google" id="ProtNLM"/>
    </source>
</evidence>
<feature type="chain" id="PRO_5015196773" description="Lysosomal thioesterase PPT2" evidence="2">
    <location>
        <begin position="17"/>
        <end position="367"/>
    </location>
</feature>
<keyword evidence="4" id="KW-1185">Reference proteome</keyword>
<evidence type="ECO:0000256" key="1">
    <source>
        <dbReference type="ARBA" id="ARBA00022801"/>
    </source>
</evidence>
<dbReference type="PANTHER" id="PTHR11247:SF8">
    <property type="entry name" value="PALMITOYL-PROTEIN THIOESTERASE 1"/>
    <property type="match status" value="1"/>
</dbReference>
<dbReference type="GO" id="GO:0016790">
    <property type="term" value="F:thiolester hydrolase activity"/>
    <property type="evidence" value="ECO:0007669"/>
    <property type="project" value="TreeGrafter"/>
</dbReference>
<dbReference type="PANTHER" id="PTHR11247">
    <property type="entry name" value="PALMITOYL-PROTEIN THIOESTERASE/DOLICHYLDIPHOSPHATASE 1"/>
    <property type="match status" value="1"/>
</dbReference>
<feature type="signal peptide" evidence="2">
    <location>
        <begin position="1"/>
        <end position="16"/>
    </location>
</feature>
<sequence>MLPLLVAFLLPLVVTSSQLNSVPSIGNDVCLDESSIPTVATNLNVDMPMATTTSLIEKKNLPVFFFHGLTGNSTEGFNYQANLTAEGRVFVPLAFLREVVTNDERFANGYIFIGHSQGAMMARAVIEQMDDHKVHTFVSLAGGVNGIFYGPQEADRNSIHDLGAGFGAAVLPQNLFDFTDYDSQGYRGKMQADLVRRSMDPTIQAVYSITNLLRTPVRDVWLMTNEFLPMINNVNTCVWFDFHCHLEKIRRKNNFLKLKEAHYFASPEDGVVSPWQGSLLGHYSEVNSLEDIATKFETLTVVEMRDTVEYKEDTYGLRALDERGALFRHTAPGVPHCCWLYDFPKFHSDGLCEFHPLYDKYVYSVLW</sequence>
<evidence type="ECO:0000313" key="3">
    <source>
        <dbReference type="EMBL" id="POM68453.1"/>
    </source>
</evidence>
<organism evidence="3 4">
    <name type="scientific">Phytophthora palmivora</name>
    <dbReference type="NCBI Taxonomy" id="4796"/>
    <lineage>
        <taxon>Eukaryota</taxon>
        <taxon>Sar</taxon>
        <taxon>Stramenopiles</taxon>
        <taxon>Oomycota</taxon>
        <taxon>Peronosporomycetes</taxon>
        <taxon>Peronosporales</taxon>
        <taxon>Peronosporaceae</taxon>
        <taxon>Phytophthora</taxon>
    </lineage>
</organism>
<protein>
    <recommendedName>
        <fullName evidence="5">Lysosomal thioesterase PPT2</fullName>
    </recommendedName>
</protein>
<keyword evidence="2" id="KW-0732">Signal</keyword>
<dbReference type="Pfam" id="PF02089">
    <property type="entry name" value="Palm_thioest"/>
    <property type="match status" value="1"/>
</dbReference>
<proteinExistence type="predicted"/>
<evidence type="ECO:0000256" key="2">
    <source>
        <dbReference type="SAM" id="SignalP"/>
    </source>
</evidence>